<gene>
    <name evidence="2" type="ORF">ABNK63_05670</name>
</gene>
<feature type="transmembrane region" description="Helical" evidence="1">
    <location>
        <begin position="12"/>
        <end position="38"/>
    </location>
</feature>
<evidence type="ECO:0000313" key="2">
    <source>
        <dbReference type="EMBL" id="XBS91126.1"/>
    </source>
</evidence>
<feature type="transmembrane region" description="Helical" evidence="1">
    <location>
        <begin position="184"/>
        <end position="214"/>
    </location>
</feature>
<keyword evidence="1" id="KW-1133">Transmembrane helix</keyword>
<feature type="transmembrane region" description="Helical" evidence="1">
    <location>
        <begin position="343"/>
        <end position="364"/>
    </location>
</feature>
<proteinExistence type="predicted"/>
<dbReference type="InterPro" id="IPR005625">
    <property type="entry name" value="PepSY-ass_TM"/>
</dbReference>
<feature type="transmembrane region" description="Helical" evidence="1">
    <location>
        <begin position="385"/>
        <end position="404"/>
    </location>
</feature>
<protein>
    <submittedName>
        <fullName evidence="2">PepSY-associated TM helix domain-containing protein</fullName>
    </submittedName>
</protein>
<feature type="transmembrane region" description="Helical" evidence="1">
    <location>
        <begin position="416"/>
        <end position="434"/>
    </location>
</feature>
<dbReference type="AlphaFoldDB" id="A0AAU7QNQ0"/>
<sequence length="518" mass="55117">MKLKPATLRTFTTLHSWVGMLAGFALFVAFYAGAITVFHHSLQQWASPQLAATASLDDAQQLLDQVLARHPEAREHLGMTFPGYELAEATAYWQDAQGVWQFATPQQLAGSPTPPGASLPELVNELHYTLGLPLVGTWLMGLVSLLYGVALVSGFVIHLPRLFKDLFALRPGRNLKRFWQDAHNVIGVLSLPFHIVFAVTGALLCLLVVLMLALNPLVHDGKLMAASAAAMDTAPIVQKADVSRPLSPLASWHARAIAVAAEHGVADFVPGYLKLAHAGDAHAVVEITGTSPRGLGAGAVALDATSGAVLATQLPGSRDANHAVLTAVYALHFGDYGNVAVRWLYFLLGLGGAFLFYSGNLLWIESRRKRRQAEQGRSSIIMARATVGVCIGVCVAISAAFVAAQLLPALGWRVDAGERWICFGSWALCVAWAARRAPLRAARELLWLAAIVTALVPLAHGLVTGGWFWRSAAAGHGALLAIDLGALALAAGFASLARAASRRSRSGDANSVWADQAR</sequence>
<organism evidence="2">
    <name type="scientific">Rhodanobacter sp. IGA1.0</name>
    <dbReference type="NCBI Taxonomy" id="3158582"/>
    <lineage>
        <taxon>Bacteria</taxon>
        <taxon>Pseudomonadati</taxon>
        <taxon>Pseudomonadota</taxon>
        <taxon>Gammaproteobacteria</taxon>
        <taxon>Lysobacterales</taxon>
        <taxon>Rhodanobacteraceae</taxon>
        <taxon>Rhodanobacter</taxon>
    </lineage>
</organism>
<feature type="transmembrane region" description="Helical" evidence="1">
    <location>
        <begin position="446"/>
        <end position="469"/>
    </location>
</feature>
<name>A0AAU7QNQ0_9GAMM</name>
<evidence type="ECO:0000256" key="1">
    <source>
        <dbReference type="SAM" id="Phobius"/>
    </source>
</evidence>
<feature type="transmembrane region" description="Helical" evidence="1">
    <location>
        <begin position="138"/>
        <end position="163"/>
    </location>
</feature>
<dbReference type="EMBL" id="CP157948">
    <property type="protein sequence ID" value="XBS91126.1"/>
    <property type="molecule type" value="Genomic_DNA"/>
</dbReference>
<dbReference type="RefSeq" id="WP_350016921.1">
    <property type="nucleotide sequence ID" value="NZ_CP157948.1"/>
</dbReference>
<dbReference type="PANTHER" id="PTHR34219:SF9">
    <property type="entry name" value="IRON-REGULATED INNER MEMBRANE PROTEIN"/>
    <property type="match status" value="1"/>
</dbReference>
<dbReference type="Pfam" id="PF03929">
    <property type="entry name" value="PepSY_TM"/>
    <property type="match status" value="1"/>
</dbReference>
<reference evidence="2" key="1">
    <citation type="submission" date="2024-06" db="EMBL/GenBank/DDBJ databases">
        <authorList>
            <person name="Sun Y."/>
        </authorList>
    </citation>
    <scope>NUCLEOTIDE SEQUENCE</scope>
    <source>
        <strain evidence="2">IGA1.0</strain>
    </source>
</reference>
<keyword evidence="1" id="KW-0472">Membrane</keyword>
<feature type="transmembrane region" description="Helical" evidence="1">
    <location>
        <begin position="475"/>
        <end position="497"/>
    </location>
</feature>
<accession>A0AAU7QNQ0</accession>
<keyword evidence="1" id="KW-0812">Transmembrane</keyword>
<dbReference type="PANTHER" id="PTHR34219">
    <property type="entry name" value="IRON-REGULATED INNER MEMBRANE PROTEIN-RELATED"/>
    <property type="match status" value="1"/>
</dbReference>